<dbReference type="Gene3D" id="3.40.50.2300">
    <property type="match status" value="2"/>
</dbReference>
<dbReference type="EMBL" id="PVEP01000008">
    <property type="protein sequence ID" value="PQV55606.1"/>
    <property type="molecule type" value="Genomic_DNA"/>
</dbReference>
<organism evidence="18 19">
    <name type="scientific">Albidovulum denitrificans</name>
    <dbReference type="NCBI Taxonomy" id="404881"/>
    <lineage>
        <taxon>Bacteria</taxon>
        <taxon>Pseudomonadati</taxon>
        <taxon>Pseudomonadota</taxon>
        <taxon>Alphaproteobacteria</taxon>
        <taxon>Rhodobacterales</taxon>
        <taxon>Paracoccaceae</taxon>
        <taxon>Albidovulum</taxon>
    </lineage>
</organism>
<dbReference type="EC" id="2.7.13.3" evidence="3"/>
<evidence type="ECO:0000256" key="11">
    <source>
        <dbReference type="ARBA" id="ARBA00022989"/>
    </source>
</evidence>
<keyword evidence="5 14" id="KW-0597">Phosphoprotein</keyword>
<dbReference type="InterPro" id="IPR035965">
    <property type="entry name" value="PAS-like_dom_sf"/>
</dbReference>
<keyword evidence="15" id="KW-0175">Coiled coil</keyword>
<evidence type="ECO:0000256" key="3">
    <source>
        <dbReference type="ARBA" id="ARBA00012438"/>
    </source>
</evidence>
<keyword evidence="10" id="KW-0067">ATP-binding</keyword>
<dbReference type="InterPro" id="IPR005467">
    <property type="entry name" value="His_kinase_dom"/>
</dbReference>
<dbReference type="OrthoDB" id="9801651at2"/>
<evidence type="ECO:0000256" key="5">
    <source>
        <dbReference type="ARBA" id="ARBA00022553"/>
    </source>
</evidence>
<dbReference type="GO" id="GO:0000155">
    <property type="term" value="F:phosphorelay sensor kinase activity"/>
    <property type="evidence" value="ECO:0007669"/>
    <property type="project" value="InterPro"/>
</dbReference>
<dbReference type="CDD" id="cd17546">
    <property type="entry name" value="REC_hyHK_CKI1_RcsC-like"/>
    <property type="match status" value="1"/>
</dbReference>
<dbReference type="SUPFAM" id="SSF55785">
    <property type="entry name" value="PYP-like sensor domain (PAS domain)"/>
    <property type="match status" value="1"/>
</dbReference>
<evidence type="ECO:0000259" key="16">
    <source>
        <dbReference type="PROSITE" id="PS50109"/>
    </source>
</evidence>
<evidence type="ECO:0000256" key="9">
    <source>
        <dbReference type="ARBA" id="ARBA00022777"/>
    </source>
</evidence>
<keyword evidence="4" id="KW-1003">Cell membrane</keyword>
<dbReference type="PROSITE" id="PS50110">
    <property type="entry name" value="RESPONSE_REGULATORY"/>
    <property type="match status" value="2"/>
</dbReference>
<dbReference type="GO" id="GO:0005886">
    <property type="term" value="C:plasma membrane"/>
    <property type="evidence" value="ECO:0007669"/>
    <property type="project" value="UniProtKB-SubCell"/>
</dbReference>
<keyword evidence="13" id="KW-0472">Membrane</keyword>
<feature type="coiled-coil region" evidence="15">
    <location>
        <begin position="24"/>
        <end position="97"/>
    </location>
</feature>
<comment type="caution">
    <text evidence="18">The sequence shown here is derived from an EMBL/GenBank/DDBJ whole genome shotgun (WGS) entry which is preliminary data.</text>
</comment>
<dbReference type="PANTHER" id="PTHR45339:SF1">
    <property type="entry name" value="HYBRID SIGNAL TRANSDUCTION HISTIDINE KINASE J"/>
    <property type="match status" value="1"/>
</dbReference>
<dbReference type="SMART" id="SM00387">
    <property type="entry name" value="HATPase_c"/>
    <property type="match status" value="1"/>
</dbReference>
<dbReference type="CDD" id="cd00082">
    <property type="entry name" value="HisKA"/>
    <property type="match status" value="1"/>
</dbReference>
<dbReference type="InterPro" id="IPR003661">
    <property type="entry name" value="HisK_dim/P_dom"/>
</dbReference>
<comment type="caution">
    <text evidence="14">Lacks conserved residue(s) required for the propagation of feature annotation.</text>
</comment>
<evidence type="ECO:0000256" key="13">
    <source>
        <dbReference type="ARBA" id="ARBA00023136"/>
    </source>
</evidence>
<dbReference type="SUPFAM" id="SSF52172">
    <property type="entry name" value="CheY-like"/>
    <property type="match status" value="2"/>
</dbReference>
<dbReference type="SMART" id="SM00448">
    <property type="entry name" value="REC"/>
    <property type="match status" value="1"/>
</dbReference>
<protein>
    <recommendedName>
        <fullName evidence="3">histidine kinase</fullName>
        <ecNumber evidence="3">2.7.13.3</ecNumber>
    </recommendedName>
</protein>
<evidence type="ECO:0000256" key="1">
    <source>
        <dbReference type="ARBA" id="ARBA00000085"/>
    </source>
</evidence>
<keyword evidence="7" id="KW-0812">Transmembrane</keyword>
<dbReference type="InterPro" id="IPR001789">
    <property type="entry name" value="Sig_transdc_resp-reg_receiver"/>
</dbReference>
<dbReference type="PRINTS" id="PR00344">
    <property type="entry name" value="BCTRLSENSOR"/>
</dbReference>
<evidence type="ECO:0000313" key="19">
    <source>
        <dbReference type="Proteomes" id="UP000238338"/>
    </source>
</evidence>
<dbReference type="CDD" id="cd16922">
    <property type="entry name" value="HATPase_EvgS-ArcB-TorS-like"/>
    <property type="match status" value="1"/>
</dbReference>
<dbReference type="SUPFAM" id="SSF47384">
    <property type="entry name" value="Homodimeric domain of signal transducing histidine kinase"/>
    <property type="match status" value="1"/>
</dbReference>
<dbReference type="FunFam" id="3.30.565.10:FF:000010">
    <property type="entry name" value="Sensor histidine kinase RcsC"/>
    <property type="match status" value="1"/>
</dbReference>
<comment type="subcellular location">
    <subcellularLocation>
        <location evidence="2">Cell membrane</location>
        <topology evidence="2">Multi-pass membrane protein</topology>
    </subcellularLocation>
</comment>
<evidence type="ECO:0000256" key="12">
    <source>
        <dbReference type="ARBA" id="ARBA00023012"/>
    </source>
</evidence>
<dbReference type="Pfam" id="PF00072">
    <property type="entry name" value="Response_reg"/>
    <property type="match status" value="1"/>
</dbReference>
<evidence type="ECO:0000259" key="17">
    <source>
        <dbReference type="PROSITE" id="PS50110"/>
    </source>
</evidence>
<evidence type="ECO:0000256" key="4">
    <source>
        <dbReference type="ARBA" id="ARBA00022475"/>
    </source>
</evidence>
<feature type="domain" description="Histidine kinase" evidence="16">
    <location>
        <begin position="239"/>
        <end position="459"/>
    </location>
</feature>
<name>A0A2S8S477_9RHOB</name>
<evidence type="ECO:0000256" key="2">
    <source>
        <dbReference type="ARBA" id="ARBA00004651"/>
    </source>
</evidence>
<evidence type="ECO:0000256" key="14">
    <source>
        <dbReference type="PROSITE-ProRule" id="PRU00169"/>
    </source>
</evidence>
<keyword evidence="19" id="KW-1185">Reference proteome</keyword>
<dbReference type="Pfam" id="PF00512">
    <property type="entry name" value="HisKA"/>
    <property type="match status" value="1"/>
</dbReference>
<dbReference type="Pfam" id="PF02518">
    <property type="entry name" value="HATPase_c"/>
    <property type="match status" value="1"/>
</dbReference>
<dbReference type="SMART" id="SM00388">
    <property type="entry name" value="HisKA"/>
    <property type="match status" value="1"/>
</dbReference>
<evidence type="ECO:0000256" key="7">
    <source>
        <dbReference type="ARBA" id="ARBA00022692"/>
    </source>
</evidence>
<keyword evidence="12" id="KW-0902">Two-component regulatory system</keyword>
<feature type="domain" description="Response regulatory" evidence="17">
    <location>
        <begin position="477"/>
        <end position="585"/>
    </location>
</feature>
<gene>
    <name evidence="18" type="ORF">LX70_03271</name>
</gene>
<evidence type="ECO:0000313" key="18">
    <source>
        <dbReference type="EMBL" id="PQV55606.1"/>
    </source>
</evidence>
<keyword evidence="6" id="KW-0808">Transferase</keyword>
<dbReference type="SUPFAM" id="SSF55874">
    <property type="entry name" value="ATPase domain of HSP90 chaperone/DNA topoisomerase II/histidine kinase"/>
    <property type="match status" value="1"/>
</dbReference>
<evidence type="ECO:0000256" key="10">
    <source>
        <dbReference type="ARBA" id="ARBA00022840"/>
    </source>
</evidence>
<dbReference type="InterPro" id="IPR004358">
    <property type="entry name" value="Sig_transdc_His_kin-like_C"/>
</dbReference>
<keyword evidence="8" id="KW-0547">Nucleotide-binding</keyword>
<comment type="catalytic activity">
    <reaction evidence="1">
        <text>ATP + protein L-histidine = ADP + protein N-phospho-L-histidine.</text>
        <dbReference type="EC" id="2.7.13.3"/>
    </reaction>
</comment>
<dbReference type="FunFam" id="1.10.287.130:FF:000003">
    <property type="entry name" value="Histidine kinase"/>
    <property type="match status" value="1"/>
</dbReference>
<sequence length="746" mass="82573">MVTAIVSEVRVNFVDRLAKERRGRLAAERLLEQKQRELFAANAQLARHAQSLTAQIREQRDGLESARHEAEALRGQRSQALSELERATAAAQIAERRLWEALETIRDGFALFDEKQRLIAANGVYLSMIGAGEELPRGLGYADVIASLAERALPEADPDMRRDWQSRMIARIDGEEIEPEVLDLADGRHFRLMDRRGAFGDLVSLARDITQAVAREGELREARERAEAASRAKSAFLANMSHEIRTPMNGVVGMAELLCETDLTEDQRLCAETIRTSGEALLTIINDLLDYSKIEAEKLKLYPEPFDLERCLHEVMLILQHTAQDKGVALLADYDMFLPTRFIGDRGRVRQILTNLLGNAVKFTARGHVLARVVGIEREEAFELHISVEDTGIGIAAENLEAIFGEFNQVDSQSNRQFEGTGLGLSITRQLVDMMGGQIWVDSELGHGSCFGFQIMLPAAEPGLAPSRDRRPILLKRALVIADVQIDRTILQRQLQTFGIEVTACRRIEDAVETLDATDVDLILAEPAEASAAGDLVRAIRARDGTVPVAFVLPDDAELHEGPGLYRLTRPVLRNALFDLIEVLSYPGLALPVPVEEAPPPVPVARRMRVLAAEDNRTNQLVFRKMVEDLDIDLVFAVNGREAVDLWQSFRPDLIFMDISMPGMDGCEAAEAIRAAEAAQNRRRVAIVALTAHARESDSEAIMAAGLDRFLTKPLKKAEILSAVDAFAPEGVLPPRRAEGQPSARI</sequence>
<dbReference type="InterPro" id="IPR036097">
    <property type="entry name" value="HisK_dim/P_sf"/>
</dbReference>
<keyword evidence="9" id="KW-0418">Kinase</keyword>
<evidence type="ECO:0000256" key="8">
    <source>
        <dbReference type="ARBA" id="ARBA00022741"/>
    </source>
</evidence>
<accession>A0A2S8S477</accession>
<dbReference type="Gene3D" id="1.10.287.130">
    <property type="match status" value="1"/>
</dbReference>
<feature type="domain" description="Response regulatory" evidence="17">
    <location>
        <begin position="609"/>
        <end position="728"/>
    </location>
</feature>
<feature type="modified residue" description="4-aspartylphosphate" evidence="14">
    <location>
        <position position="658"/>
    </location>
</feature>
<evidence type="ECO:0000256" key="15">
    <source>
        <dbReference type="SAM" id="Coils"/>
    </source>
</evidence>
<dbReference type="InterPro" id="IPR003594">
    <property type="entry name" value="HATPase_dom"/>
</dbReference>
<dbReference type="Proteomes" id="UP000238338">
    <property type="component" value="Unassembled WGS sequence"/>
</dbReference>
<dbReference type="PROSITE" id="PS50109">
    <property type="entry name" value="HIS_KIN"/>
    <property type="match status" value="1"/>
</dbReference>
<dbReference type="InterPro" id="IPR036890">
    <property type="entry name" value="HATPase_C_sf"/>
</dbReference>
<keyword evidence="11" id="KW-1133">Transmembrane helix</keyword>
<proteinExistence type="predicted"/>
<reference evidence="18 19" key="1">
    <citation type="submission" date="2018-02" db="EMBL/GenBank/DDBJ databases">
        <title>Genomic Encyclopedia of Archaeal and Bacterial Type Strains, Phase II (KMG-II): from individual species to whole genera.</title>
        <authorList>
            <person name="Goeker M."/>
        </authorList>
    </citation>
    <scope>NUCLEOTIDE SEQUENCE [LARGE SCALE GENOMIC DNA]</scope>
    <source>
        <strain evidence="18 19">DSM 18921</strain>
    </source>
</reference>
<dbReference type="Pfam" id="PF12860">
    <property type="entry name" value="PAS_7"/>
    <property type="match status" value="1"/>
</dbReference>
<dbReference type="InterPro" id="IPR011006">
    <property type="entry name" value="CheY-like_superfamily"/>
</dbReference>
<evidence type="ECO:0000256" key="6">
    <source>
        <dbReference type="ARBA" id="ARBA00022679"/>
    </source>
</evidence>
<dbReference type="AlphaFoldDB" id="A0A2S8S477"/>
<dbReference type="PANTHER" id="PTHR45339">
    <property type="entry name" value="HYBRID SIGNAL TRANSDUCTION HISTIDINE KINASE J"/>
    <property type="match status" value="1"/>
</dbReference>
<dbReference type="GO" id="GO:0005524">
    <property type="term" value="F:ATP binding"/>
    <property type="evidence" value="ECO:0007669"/>
    <property type="project" value="UniProtKB-KW"/>
</dbReference>
<dbReference type="Gene3D" id="3.30.565.10">
    <property type="entry name" value="Histidine kinase-like ATPase, C-terminal domain"/>
    <property type="match status" value="1"/>
</dbReference>
<dbReference type="Gene3D" id="3.30.450.20">
    <property type="entry name" value="PAS domain"/>
    <property type="match status" value="1"/>
</dbReference>